<feature type="domain" description="CHAT" evidence="1">
    <location>
        <begin position="963"/>
        <end position="1267"/>
    </location>
</feature>
<keyword evidence="3" id="KW-1185">Reference proteome</keyword>
<dbReference type="Proteomes" id="UP000298030">
    <property type="component" value="Unassembled WGS sequence"/>
</dbReference>
<dbReference type="EMBL" id="QPFP01000092">
    <property type="protein sequence ID" value="TEB22364.1"/>
    <property type="molecule type" value="Genomic_DNA"/>
</dbReference>
<organism evidence="2 3">
    <name type="scientific">Coprinellus micaceus</name>
    <name type="common">Glistening ink-cap mushroom</name>
    <name type="synonym">Coprinus micaceus</name>
    <dbReference type="NCBI Taxonomy" id="71717"/>
    <lineage>
        <taxon>Eukaryota</taxon>
        <taxon>Fungi</taxon>
        <taxon>Dikarya</taxon>
        <taxon>Basidiomycota</taxon>
        <taxon>Agaricomycotina</taxon>
        <taxon>Agaricomycetes</taxon>
        <taxon>Agaricomycetidae</taxon>
        <taxon>Agaricales</taxon>
        <taxon>Agaricineae</taxon>
        <taxon>Psathyrellaceae</taxon>
        <taxon>Coprinellus</taxon>
    </lineage>
</organism>
<proteinExistence type="predicted"/>
<dbReference type="STRING" id="71717.A0A4Y7SL80"/>
<dbReference type="OrthoDB" id="9991317at2759"/>
<reference evidence="2 3" key="1">
    <citation type="journal article" date="2019" name="Nat. Ecol. Evol.">
        <title>Megaphylogeny resolves global patterns of mushroom evolution.</title>
        <authorList>
            <person name="Varga T."/>
            <person name="Krizsan K."/>
            <person name="Foldi C."/>
            <person name="Dima B."/>
            <person name="Sanchez-Garcia M."/>
            <person name="Sanchez-Ramirez S."/>
            <person name="Szollosi G.J."/>
            <person name="Szarkandi J.G."/>
            <person name="Papp V."/>
            <person name="Albert L."/>
            <person name="Andreopoulos W."/>
            <person name="Angelini C."/>
            <person name="Antonin V."/>
            <person name="Barry K.W."/>
            <person name="Bougher N.L."/>
            <person name="Buchanan P."/>
            <person name="Buyck B."/>
            <person name="Bense V."/>
            <person name="Catcheside P."/>
            <person name="Chovatia M."/>
            <person name="Cooper J."/>
            <person name="Damon W."/>
            <person name="Desjardin D."/>
            <person name="Finy P."/>
            <person name="Geml J."/>
            <person name="Haridas S."/>
            <person name="Hughes K."/>
            <person name="Justo A."/>
            <person name="Karasinski D."/>
            <person name="Kautmanova I."/>
            <person name="Kiss B."/>
            <person name="Kocsube S."/>
            <person name="Kotiranta H."/>
            <person name="LaButti K.M."/>
            <person name="Lechner B.E."/>
            <person name="Liimatainen K."/>
            <person name="Lipzen A."/>
            <person name="Lukacs Z."/>
            <person name="Mihaltcheva S."/>
            <person name="Morgado L.N."/>
            <person name="Niskanen T."/>
            <person name="Noordeloos M.E."/>
            <person name="Ohm R.A."/>
            <person name="Ortiz-Santana B."/>
            <person name="Ovrebo C."/>
            <person name="Racz N."/>
            <person name="Riley R."/>
            <person name="Savchenko A."/>
            <person name="Shiryaev A."/>
            <person name="Soop K."/>
            <person name="Spirin V."/>
            <person name="Szebenyi C."/>
            <person name="Tomsovsky M."/>
            <person name="Tulloss R.E."/>
            <person name="Uehling J."/>
            <person name="Grigoriev I.V."/>
            <person name="Vagvolgyi C."/>
            <person name="Papp T."/>
            <person name="Martin F.M."/>
            <person name="Miettinen O."/>
            <person name="Hibbett D.S."/>
            <person name="Nagy L.G."/>
        </authorList>
    </citation>
    <scope>NUCLEOTIDE SEQUENCE [LARGE SCALE GENOMIC DNA]</scope>
    <source>
        <strain evidence="2 3">FP101781</strain>
    </source>
</reference>
<sequence length="1268" mass="141681">MPNRWEVKGVIKLPQRLREIRCEVQCIHGHIHAIVNVDCTVVTLQGPEYKEGFTKNMEADGAGERHVIFWEFAKECKLGPPGADDGLAAHINACSCNSCTRRLAYAPRAIETLRSALRLTPKGHPSVTRCFVKLAREYIRAFRLDDDLSRIDDAISALSSALQLTPRSNSEFPSRLEDLAEMLLLRFKHTGNISDLNQAISKRRQAVEATDEGGSSLPCRQHSLGHALHRRFNHEGDLSDISDSIAAHTKALKLRLGSHTRLRFLAVELTRSFQSFLGRIDTLMQNAKALSPISEAEDVCINSCGCNITHLLHDIGNLLHARFWRTRELSDIAAAIRVQRLLVRLTPERHPRLPGFLEGLGSSLQDRFRHRREARDIDEAISVCQRSAQLDSGSGGPQNEFCIMYRLATCFLGRYKARGNWDDLDEAIRILQQMVYVNPDDIEHKCVGSWIHGLAISLGYRFSLTRDPRDLAEAISIQERLVQRPEPDESIIRRLITLCLLLKTRFNTFGNLEDIDKAISLGRMAIELPFNKDLYAQLASLAACLMDRVRDPVATGVQPTLFEAFVQEGNTPRLSSSLAFDYINEAIALLQEAIGLIPEGHPDFPDHLACLAHAYYTRSEKTDNFPDLQEAIATQKRAIRLTPDWHTSKSRYLKELSQYLHSRYHHTGNDEDRADMITACEAAVASPWHTPQAGLQVAIWLARHCSDSTTVVAAYGKAMGAIALMVGLDQTVAQRYSSIHGLSEMPIEAAAVACDFNHVDKAVEWLEQGRCLVWSQINTLRTSLEALGTRDRELASEIAEVSRRLEAAGSTRRLIGDDMSQSLKLSLDDEARAHKKLARRWEDLLTKARDIPGFECFLKSVPCSALIDHLPPTGSIVIITVYEGGCSAIALIAGLGEPLHIPLPDLTLSKVMEYRAILNKKLSALGFRSQVAGKEEFDEDKSDTEQRGVGRYRGRDRNVLYVLKALWIEVVKPVLDALAIPKADHPNLSTLHRVWWCPTGVLSFLPLHAAGVYSDSGSESVLDYVVSSYTPSISSLLERVRNDREIDETRSGLFLTNQPKVPGYPRIAGTTREVNTIHDIATEQGVRVLKVEGSELSVDDCLKHMEEYSSVHFACHGSQNAEEPLKSRLQLETSALELGAIMQKNLKHADLAFLSACETSTGEEKLDNEVVHLAAGMLAAGYRRVVGTMWEIRDSHAVDVANDFYSYLMDHRKDGSGSRFDGSRSAHALHHAIRQLRARLDSTREVRGIPDELEKSLLLWIPYVHYGY</sequence>
<accession>A0A4Y7SL80</accession>
<dbReference type="Gene3D" id="1.25.40.10">
    <property type="entry name" value="Tetratricopeptide repeat domain"/>
    <property type="match status" value="3"/>
</dbReference>
<dbReference type="SUPFAM" id="SSF48452">
    <property type="entry name" value="TPR-like"/>
    <property type="match status" value="1"/>
</dbReference>
<name>A0A4Y7SL80_COPMI</name>
<evidence type="ECO:0000313" key="2">
    <source>
        <dbReference type="EMBL" id="TEB22364.1"/>
    </source>
</evidence>
<dbReference type="InterPro" id="IPR024983">
    <property type="entry name" value="CHAT_dom"/>
</dbReference>
<protein>
    <recommendedName>
        <fullName evidence="1">CHAT domain-containing protein</fullName>
    </recommendedName>
</protein>
<evidence type="ECO:0000259" key="1">
    <source>
        <dbReference type="Pfam" id="PF12770"/>
    </source>
</evidence>
<dbReference type="InterPro" id="IPR011990">
    <property type="entry name" value="TPR-like_helical_dom_sf"/>
</dbReference>
<gene>
    <name evidence="2" type="ORF">FA13DRAFT_1741029</name>
</gene>
<dbReference type="Pfam" id="PF12770">
    <property type="entry name" value="CHAT"/>
    <property type="match status" value="1"/>
</dbReference>
<evidence type="ECO:0000313" key="3">
    <source>
        <dbReference type="Proteomes" id="UP000298030"/>
    </source>
</evidence>
<dbReference type="AlphaFoldDB" id="A0A4Y7SL80"/>
<comment type="caution">
    <text evidence="2">The sequence shown here is derived from an EMBL/GenBank/DDBJ whole genome shotgun (WGS) entry which is preliminary data.</text>
</comment>